<evidence type="ECO:0000313" key="5">
    <source>
        <dbReference type="Proteomes" id="UP000598174"/>
    </source>
</evidence>
<dbReference type="PANTHER" id="PTHR31104">
    <property type="entry name" value="PEPTIDE-N4-(N-ACETYL-BETA-GLUCOSAMINYL)ASPARAGINE AMIDASE A PROTEIN"/>
    <property type="match status" value="1"/>
</dbReference>
<comment type="caution">
    <text evidence="4">The sequence shown here is derived from an EMBL/GenBank/DDBJ whole genome shotgun (WGS) entry which is preliminary data.</text>
</comment>
<feature type="region of interest" description="Disordered" evidence="1">
    <location>
        <begin position="34"/>
        <end position="63"/>
    </location>
</feature>
<evidence type="ECO:0000256" key="2">
    <source>
        <dbReference type="SAM" id="SignalP"/>
    </source>
</evidence>
<gene>
    <name evidence="4" type="ORF">Afe05nite_54580</name>
</gene>
<protein>
    <recommendedName>
        <fullName evidence="3">Peptide N-acetyl-beta-D-glucosaminyl asparaginase amidase A N-terminal domain-containing protein</fullName>
    </recommendedName>
</protein>
<proteinExistence type="predicted"/>
<keyword evidence="5" id="KW-1185">Reference proteome</keyword>
<name>A0A919J5Z0_9ACTN</name>
<feature type="chain" id="PRO_5037954457" description="Peptide N-acetyl-beta-D-glucosaminyl asparaginase amidase A N-terminal domain-containing protein" evidence="2">
    <location>
        <begin position="32"/>
        <end position="524"/>
    </location>
</feature>
<feature type="domain" description="Peptide N-acetyl-beta-D-glucosaminyl asparaginase amidase A N-terminal" evidence="3">
    <location>
        <begin position="72"/>
        <end position="338"/>
    </location>
</feature>
<dbReference type="AlphaFoldDB" id="A0A919J5Z0"/>
<dbReference type="InterPro" id="IPR056948">
    <property type="entry name" value="PNGaseA_N"/>
</dbReference>
<evidence type="ECO:0000256" key="1">
    <source>
        <dbReference type="SAM" id="MobiDB-lite"/>
    </source>
</evidence>
<accession>A0A919J5Z0</accession>
<evidence type="ECO:0000313" key="4">
    <source>
        <dbReference type="EMBL" id="GIE13618.1"/>
    </source>
</evidence>
<sequence length="524" mass="55791">MPGGGKVIDVRKLIILAAAGLVLTSAAPARAAGSSLAEPSAVTSGRAEPPAEFGSDWDDPRTAAPAIAKPATRSCTTTVVEHAFAGYDPYVSSYAPTCRGPWSKVVLRLDGNVKGRQYDRLGWLTIGGVEVFKTSTPEPSPDGITWSVEKDVTAYASLLKSPQAVRMYLGNTVDDTYTGVLNIKVSLTFYAGLARTADDVLPLADQGREGPDLTGTVRVAANTERLLAEVYATGSGGGCEEFWYLTAPSATGYSCPADPGPYREVQVLLDGEVAGIAAPFPHVYTGGWSNPFLWYVVPAPRAFDIRPISYDLTPYLGKLTDGAAHRVAVRVVGVPAGQSGWDTPINFLGWRDHGSARVTGGLLAARLSPLTNEVTGATGEVRTRGGHAFTATGYLRTSHGVRTSSVTQRVSNRSTHTWGTGENPDALDATWTDDATSVLGGKVTHLAQRFAVDGSITVGADNRLTTRMRMSDVRGPVTDTFTGEASWQLDVPRDQRHATATTQERYRIAGRYDKTIRTVNGTVL</sequence>
<reference evidence="4" key="1">
    <citation type="submission" date="2021-01" db="EMBL/GenBank/DDBJ databases">
        <title>Whole genome shotgun sequence of Actinoplanes ferrugineus NBRC 15555.</title>
        <authorList>
            <person name="Komaki H."/>
            <person name="Tamura T."/>
        </authorList>
    </citation>
    <scope>NUCLEOTIDE SEQUENCE</scope>
    <source>
        <strain evidence="4">NBRC 15555</strain>
    </source>
</reference>
<feature type="signal peptide" evidence="2">
    <location>
        <begin position="1"/>
        <end position="31"/>
    </location>
</feature>
<evidence type="ECO:0000259" key="3">
    <source>
        <dbReference type="Pfam" id="PF12222"/>
    </source>
</evidence>
<organism evidence="4 5">
    <name type="scientific">Paractinoplanes ferrugineus</name>
    <dbReference type="NCBI Taxonomy" id="113564"/>
    <lineage>
        <taxon>Bacteria</taxon>
        <taxon>Bacillati</taxon>
        <taxon>Actinomycetota</taxon>
        <taxon>Actinomycetes</taxon>
        <taxon>Micromonosporales</taxon>
        <taxon>Micromonosporaceae</taxon>
        <taxon>Paractinoplanes</taxon>
    </lineage>
</organism>
<keyword evidence="2" id="KW-0732">Signal</keyword>
<dbReference type="Proteomes" id="UP000598174">
    <property type="component" value="Unassembled WGS sequence"/>
</dbReference>
<dbReference type="EMBL" id="BOMM01000049">
    <property type="protein sequence ID" value="GIE13618.1"/>
    <property type="molecule type" value="Genomic_DNA"/>
</dbReference>
<dbReference type="InterPro" id="IPR021102">
    <property type="entry name" value="PNGase_A"/>
</dbReference>
<dbReference type="Pfam" id="PF12222">
    <property type="entry name" value="PNGaseA"/>
    <property type="match status" value="1"/>
</dbReference>